<evidence type="ECO:0000313" key="2">
    <source>
        <dbReference type="Proteomes" id="UP000184085"/>
    </source>
</evidence>
<dbReference type="AlphaFoldDB" id="A0A1M4N8T2"/>
<dbReference type="Proteomes" id="UP000184085">
    <property type="component" value="Unassembled WGS sequence"/>
</dbReference>
<dbReference type="Gene3D" id="2.160.20.160">
    <property type="match status" value="1"/>
</dbReference>
<gene>
    <name evidence="1" type="ORF">KARMA_3835</name>
</gene>
<reference evidence="2" key="1">
    <citation type="submission" date="2016-09" db="EMBL/GenBank/DDBJ databases">
        <authorList>
            <person name="Wibberg D."/>
        </authorList>
    </citation>
    <scope>NUCLEOTIDE SEQUENCE [LARGE SCALE GENOMIC DNA]</scope>
</reference>
<keyword evidence="2" id="KW-1185">Reference proteome</keyword>
<accession>A0A1M4N8T2</accession>
<proteinExistence type="predicted"/>
<dbReference type="PRINTS" id="PR00313">
    <property type="entry name" value="CABNDNGRPT"/>
</dbReference>
<dbReference type="SUPFAM" id="SSF51120">
    <property type="entry name" value="beta-Roll"/>
    <property type="match status" value="2"/>
</dbReference>
<protein>
    <submittedName>
        <fullName evidence="1">Uncharacterized protein</fullName>
    </submittedName>
</protein>
<sequence>MELLMLLGLGGALSGLVLGWDGGLSMLARTGLREADEESLNEGEDTQDVEPVGPFEVSSMEDFLSGAHDDEIYVTAEDDATGNWTYAARTDLDNLLSGQDEMAWFYESDDRSDPENGFAAAKDSDALLQVDSGDGDDYIEVWGHAATEIVTGAGADTVYICDGSGYTVLHVEDDDTAYLCDDWTGYVMGTGNASVYGGAGVDVIRMSGDSSGSNVQAGDGNDDLITGGGGILNGNQGDDTLVANGDNAVLRGGTGNDHITSYGANTIIGGSGNDTVMLGDDFVEHSYIGDDMGVTTYTRVADVSLGGNGAADDAHGDDGDDIINYIDAGDTITGGHGTDTFSAIAGDEASVITDFRPGQETLTIYGTGGTMITHGSGTLVGKLSDAGLDQMMQEDDTYDLSGRVSSAFDEESGATTILIDDQPAVVLENCSWVTVGYVNGGDDTVYGLDGQPLAEGLRANVVVKVHENITQISQIG</sequence>
<dbReference type="RefSeq" id="WP_072709308.1">
    <property type="nucleotide sequence ID" value="NZ_FMJB01000064.1"/>
</dbReference>
<evidence type="ECO:0000313" key="1">
    <source>
        <dbReference type="EMBL" id="SCM69596.1"/>
    </source>
</evidence>
<dbReference type="EMBL" id="FMJB01000064">
    <property type="protein sequence ID" value="SCM69596.1"/>
    <property type="molecule type" value="Genomic_DNA"/>
</dbReference>
<dbReference type="InterPro" id="IPR011049">
    <property type="entry name" value="Serralysin-like_metalloprot_C"/>
</dbReference>
<organism evidence="1 2">
    <name type="scientific">Donghicola eburneus</name>
    <dbReference type="NCBI Taxonomy" id="393278"/>
    <lineage>
        <taxon>Bacteria</taxon>
        <taxon>Pseudomonadati</taxon>
        <taxon>Pseudomonadota</taxon>
        <taxon>Alphaproteobacteria</taxon>
        <taxon>Rhodobacterales</taxon>
        <taxon>Roseobacteraceae</taxon>
        <taxon>Donghicola</taxon>
    </lineage>
</organism>
<name>A0A1M4N8T2_9RHOB</name>